<dbReference type="CDD" id="cd00077">
    <property type="entry name" value="HDc"/>
    <property type="match status" value="1"/>
</dbReference>
<sequence length="440" mass="50739">MKEYHEIRDPLHVFIRLDSDERKVLDSYPFQRLRYIHQLALSYLVYPGATHRRFEHSLGVMELAGRVFDVVTRPEAIDDKIKSVIPELHNKDKLSYWRRVLRMAALCHDMGHLPFSHAAEKDLLPVGFDHETMTGEIIRNHEELSSIWQQMTPPLRCEDIIKLAVGPKKLKGVKFTDWEAILSEIIVGDAFGVDRIDYLLRDSYHAGVAYGRFDHYRLLDTLRILPRAATDGSEGSLEPVLGIEEGGIHTAEALLLARYFMYGQVYFHPVRRIYDIHLKDFLEKWLPSGKFPTNVERFLALTDSEVITALLKASRDPGHPGHDPARRIVEHKHYKLLYKRNPADLQINIRAGEAIFRSASARFGEDLVRGDFYKEKGGIPDFPVKTKDGRIVSSLVISDTLRNIPVVAVDYVFIREDLLKEAQEWLEKNREEIIRPGEEE</sequence>
<evidence type="ECO:0000313" key="3">
    <source>
        <dbReference type="Proteomes" id="UP000006556"/>
    </source>
</evidence>
<organism evidence="2 3">
    <name type="scientific">Pelotomaculum thermopropionicum (strain DSM 13744 / JCM 10971 / SI)</name>
    <dbReference type="NCBI Taxonomy" id="370438"/>
    <lineage>
        <taxon>Bacteria</taxon>
        <taxon>Bacillati</taxon>
        <taxon>Bacillota</taxon>
        <taxon>Clostridia</taxon>
        <taxon>Eubacteriales</taxon>
        <taxon>Desulfotomaculaceae</taxon>
        <taxon>Pelotomaculum</taxon>
    </lineage>
</organism>
<dbReference type="Pfam" id="PF01966">
    <property type="entry name" value="HD"/>
    <property type="match status" value="1"/>
</dbReference>
<feature type="domain" description="HD/PDEase" evidence="1">
    <location>
        <begin position="49"/>
        <end position="208"/>
    </location>
</feature>
<dbReference type="SUPFAM" id="SSF109604">
    <property type="entry name" value="HD-domain/PDEase-like"/>
    <property type="match status" value="1"/>
</dbReference>
<dbReference type="InterPro" id="IPR003607">
    <property type="entry name" value="HD/PDEase_dom"/>
</dbReference>
<dbReference type="EMBL" id="AP009389">
    <property type="protein sequence ID" value="BAF60748.1"/>
    <property type="molecule type" value="Genomic_DNA"/>
</dbReference>
<proteinExistence type="predicted"/>
<keyword evidence="3" id="KW-1185">Reference proteome</keyword>
<dbReference type="GO" id="GO:0006203">
    <property type="term" value="P:dGTP catabolic process"/>
    <property type="evidence" value="ECO:0007669"/>
    <property type="project" value="TreeGrafter"/>
</dbReference>
<dbReference type="Proteomes" id="UP000006556">
    <property type="component" value="Chromosome"/>
</dbReference>
<dbReference type="GO" id="GO:0008832">
    <property type="term" value="F:dGTPase activity"/>
    <property type="evidence" value="ECO:0007669"/>
    <property type="project" value="TreeGrafter"/>
</dbReference>
<dbReference type="PANTHER" id="PTHR11373">
    <property type="entry name" value="DEOXYNUCLEOSIDE TRIPHOSPHATE TRIPHOSPHOHYDROLASE"/>
    <property type="match status" value="1"/>
</dbReference>
<protein>
    <submittedName>
        <fullName evidence="2">Phosphohydrolases</fullName>
    </submittedName>
</protein>
<accession>A5CZ38</accession>
<dbReference type="InterPro" id="IPR045509">
    <property type="entry name" value="HD_assoc_2"/>
</dbReference>
<gene>
    <name evidence="2" type="ordered locus">PTH_2567</name>
</gene>
<dbReference type="HOGENOM" id="CLU_026821_3_0_9"/>
<keyword evidence="2" id="KW-0378">Hydrolase</keyword>
<dbReference type="SMART" id="SM00471">
    <property type="entry name" value="HDc"/>
    <property type="match status" value="1"/>
</dbReference>
<evidence type="ECO:0000259" key="1">
    <source>
        <dbReference type="SMART" id="SM00471"/>
    </source>
</evidence>
<dbReference type="eggNOG" id="COG1078">
    <property type="taxonomic scope" value="Bacteria"/>
</dbReference>
<dbReference type="Gene3D" id="1.10.3210.10">
    <property type="entry name" value="Hypothetical protein af1432"/>
    <property type="match status" value="1"/>
</dbReference>
<dbReference type="Pfam" id="PF19276">
    <property type="entry name" value="HD_assoc_2"/>
    <property type="match status" value="1"/>
</dbReference>
<dbReference type="STRING" id="370438.PTH_2567"/>
<name>A5CZ38_PELTS</name>
<dbReference type="PANTHER" id="PTHR11373:SF4">
    <property type="entry name" value="DEOXYNUCLEOSIDE TRIPHOSPHATE TRIPHOSPHOHYDROLASE SAMHD1"/>
    <property type="match status" value="1"/>
</dbReference>
<dbReference type="InterPro" id="IPR006674">
    <property type="entry name" value="HD_domain"/>
</dbReference>
<dbReference type="AlphaFoldDB" id="A5CZ38"/>
<dbReference type="KEGG" id="pth:PTH_2567"/>
<reference evidence="3" key="1">
    <citation type="journal article" date="2008" name="Genome Res.">
        <title>The genome of Pelotomaculum thermopropionicum reveals niche-associated evolution in anaerobic microbiota.</title>
        <authorList>
            <person name="Kosaka T."/>
            <person name="Kato S."/>
            <person name="Shimoyama T."/>
            <person name="Ishii S."/>
            <person name="Abe T."/>
            <person name="Watanabe K."/>
        </authorList>
    </citation>
    <scope>NUCLEOTIDE SEQUENCE [LARGE SCALE GENOMIC DNA]</scope>
    <source>
        <strain evidence="3">DSM 13744 / JCM 10971 / SI</strain>
    </source>
</reference>
<dbReference type="InterPro" id="IPR050135">
    <property type="entry name" value="dGTPase-like"/>
</dbReference>
<evidence type="ECO:0000313" key="2">
    <source>
        <dbReference type="EMBL" id="BAF60748.1"/>
    </source>
</evidence>